<evidence type="ECO:0000313" key="3">
    <source>
        <dbReference type="EMBL" id="AXK31964.1"/>
    </source>
</evidence>
<accession>A0A345XJZ8</accession>
<gene>
    <name evidence="3" type="ORF">DVA86_04175</name>
</gene>
<dbReference type="PROSITE" id="PS50995">
    <property type="entry name" value="HTH_MARR_2"/>
    <property type="match status" value="1"/>
</dbReference>
<evidence type="ECO:0000313" key="4">
    <source>
        <dbReference type="Proteomes" id="UP000254425"/>
    </source>
</evidence>
<name>A0A345XJZ8_9ACTN</name>
<feature type="compositionally biased region" description="Low complexity" evidence="1">
    <location>
        <begin position="16"/>
        <end position="33"/>
    </location>
</feature>
<dbReference type="GO" id="GO:0006950">
    <property type="term" value="P:response to stress"/>
    <property type="evidence" value="ECO:0007669"/>
    <property type="project" value="TreeGrafter"/>
</dbReference>
<proteinExistence type="predicted"/>
<dbReference type="Proteomes" id="UP000254425">
    <property type="component" value="Chromosome"/>
</dbReference>
<dbReference type="InterPro" id="IPR000835">
    <property type="entry name" value="HTH_MarR-typ"/>
</dbReference>
<dbReference type="PANTHER" id="PTHR33164:SF103">
    <property type="entry name" value="REGULATORY PROTEIN MARR"/>
    <property type="match status" value="1"/>
</dbReference>
<dbReference type="EMBL" id="CP031320">
    <property type="protein sequence ID" value="AXK31964.1"/>
    <property type="molecule type" value="Genomic_DNA"/>
</dbReference>
<dbReference type="InterPro" id="IPR036390">
    <property type="entry name" value="WH_DNA-bd_sf"/>
</dbReference>
<dbReference type="Pfam" id="PF12802">
    <property type="entry name" value="MarR_2"/>
    <property type="match status" value="1"/>
</dbReference>
<dbReference type="PRINTS" id="PR00598">
    <property type="entry name" value="HTHMARR"/>
</dbReference>
<dbReference type="GO" id="GO:0003700">
    <property type="term" value="F:DNA-binding transcription factor activity"/>
    <property type="evidence" value="ECO:0007669"/>
    <property type="project" value="InterPro"/>
</dbReference>
<sequence length="171" mass="18491">MPPHPNPRPPAPSPAPARASAPRAEEPAGGESAGDLADQLLWLTRRLHHAHKRNLAPVGITPAQSRLLRTVARSDGPPRMADVAERLGVVPRAVTTLVDALEERRLVRRVPDPASRRVVRLEVTEEGTAVLKELRSARRSAAEAILAPLSQEQRTELSGLLALLGAERGQR</sequence>
<dbReference type="KEGG" id="sarm:DVA86_04175"/>
<feature type="domain" description="HTH marR-type" evidence="2">
    <location>
        <begin position="33"/>
        <end position="166"/>
    </location>
</feature>
<dbReference type="InterPro" id="IPR039422">
    <property type="entry name" value="MarR/SlyA-like"/>
</dbReference>
<reference evidence="3 4" key="1">
    <citation type="submission" date="2018-07" db="EMBL/GenBank/DDBJ databases">
        <title>Draft genome of the type strain Streptomyces armeniacus ATCC 15676.</title>
        <authorList>
            <person name="Labana P."/>
            <person name="Gosse J.T."/>
            <person name="Boddy C.N."/>
        </authorList>
    </citation>
    <scope>NUCLEOTIDE SEQUENCE [LARGE SCALE GENOMIC DNA]</scope>
    <source>
        <strain evidence="3 4">ATCC 15676</strain>
    </source>
</reference>
<evidence type="ECO:0000256" key="1">
    <source>
        <dbReference type="SAM" id="MobiDB-lite"/>
    </source>
</evidence>
<organism evidence="3 4">
    <name type="scientific">Streptomyces armeniacus</name>
    <dbReference type="NCBI Taxonomy" id="83291"/>
    <lineage>
        <taxon>Bacteria</taxon>
        <taxon>Bacillati</taxon>
        <taxon>Actinomycetota</taxon>
        <taxon>Actinomycetes</taxon>
        <taxon>Kitasatosporales</taxon>
        <taxon>Streptomycetaceae</taxon>
        <taxon>Streptomyces</taxon>
    </lineage>
</organism>
<dbReference type="SUPFAM" id="SSF46785">
    <property type="entry name" value="Winged helix' DNA-binding domain"/>
    <property type="match status" value="1"/>
</dbReference>
<dbReference type="RefSeq" id="WP_208875890.1">
    <property type="nucleotide sequence ID" value="NZ_CP031320.1"/>
</dbReference>
<evidence type="ECO:0000259" key="2">
    <source>
        <dbReference type="PROSITE" id="PS50995"/>
    </source>
</evidence>
<dbReference type="Gene3D" id="1.10.10.10">
    <property type="entry name" value="Winged helix-like DNA-binding domain superfamily/Winged helix DNA-binding domain"/>
    <property type="match status" value="1"/>
</dbReference>
<protein>
    <submittedName>
        <fullName evidence="3">MarR family transcriptional regulator</fullName>
    </submittedName>
</protein>
<keyword evidence="4" id="KW-1185">Reference proteome</keyword>
<dbReference type="PANTHER" id="PTHR33164">
    <property type="entry name" value="TRANSCRIPTIONAL REGULATOR, MARR FAMILY"/>
    <property type="match status" value="1"/>
</dbReference>
<feature type="compositionally biased region" description="Pro residues" evidence="1">
    <location>
        <begin position="1"/>
        <end position="15"/>
    </location>
</feature>
<feature type="region of interest" description="Disordered" evidence="1">
    <location>
        <begin position="1"/>
        <end position="33"/>
    </location>
</feature>
<dbReference type="AlphaFoldDB" id="A0A345XJZ8"/>
<dbReference type="SMART" id="SM00347">
    <property type="entry name" value="HTH_MARR"/>
    <property type="match status" value="1"/>
</dbReference>
<dbReference type="InterPro" id="IPR036388">
    <property type="entry name" value="WH-like_DNA-bd_sf"/>
</dbReference>